<keyword evidence="1" id="KW-0255">Endonuclease</keyword>
<keyword evidence="1" id="KW-0540">Nuclease</keyword>
<dbReference type="EC" id="3.1.21.-" evidence="1"/>
<name>A0A9D2HGU4_9FIRM</name>
<dbReference type="InterPro" id="IPR018573">
    <property type="entry name" value="Restrct_endonuc_II_AlwI"/>
</dbReference>
<organism evidence="1 2">
    <name type="scientific">Candidatus Lachnoclostridium stercoravium</name>
    <dbReference type="NCBI Taxonomy" id="2838633"/>
    <lineage>
        <taxon>Bacteria</taxon>
        <taxon>Bacillati</taxon>
        <taxon>Bacillota</taxon>
        <taxon>Clostridia</taxon>
        <taxon>Lachnospirales</taxon>
        <taxon>Lachnospiraceae</taxon>
    </lineage>
</organism>
<reference evidence="1" key="1">
    <citation type="journal article" date="2021" name="PeerJ">
        <title>Extensive microbial diversity within the chicken gut microbiome revealed by metagenomics and culture.</title>
        <authorList>
            <person name="Gilroy R."/>
            <person name="Ravi A."/>
            <person name="Getino M."/>
            <person name="Pursley I."/>
            <person name="Horton D.L."/>
            <person name="Alikhan N.F."/>
            <person name="Baker D."/>
            <person name="Gharbi K."/>
            <person name="Hall N."/>
            <person name="Watson M."/>
            <person name="Adriaenssens E.M."/>
            <person name="Foster-Nyarko E."/>
            <person name="Jarju S."/>
            <person name="Secka A."/>
            <person name="Antonio M."/>
            <person name="Oren A."/>
            <person name="Chaudhuri R.R."/>
            <person name="La Ragione R."/>
            <person name="Hildebrand F."/>
            <person name="Pallen M.J."/>
        </authorList>
    </citation>
    <scope>NUCLEOTIDE SEQUENCE</scope>
    <source>
        <strain evidence="1">CHK178-16964</strain>
    </source>
</reference>
<dbReference type="AlphaFoldDB" id="A0A9D2HGU4"/>
<reference evidence="1" key="2">
    <citation type="submission" date="2021-04" db="EMBL/GenBank/DDBJ databases">
        <authorList>
            <person name="Gilroy R."/>
        </authorList>
    </citation>
    <scope>NUCLEOTIDE SEQUENCE</scope>
    <source>
        <strain evidence="1">CHK178-16964</strain>
    </source>
</reference>
<keyword evidence="1" id="KW-0378">Hydrolase</keyword>
<comment type="caution">
    <text evidence="1">The sequence shown here is derived from an EMBL/GenBank/DDBJ whole genome shotgun (WGS) entry which is preliminary data.</text>
</comment>
<sequence length="672" mass="78105">MALENITYKSYCWSLGTTSFRTKNFSQKIERQLEILAEFWEKEENQRESWNKNDGLQSRYYDFMKEKGFITGEAPNKPKDAREKTSGLADIGLISEDRRLTEVGQALLKLSKKGDFTSDNVLQIPKDSYIYFKQLLKTSCNLDGRFVRPFLVLAFLLNRLGSLDMEEYTYLLPLCIDRKTIEETAEYIEARRKGGGSVYDGTTPWYAGMDGFILHILMEKENYKKAQELFLSAPVDKELFRAAGMNRKSRAYDEKYLPLYQMTEEVCRKGNTKYAGELYRATKGFQAKIGSQWRQIFFNTTSVKAIEKDPASHLKENFFQKVSGDGEFKTLFFQTMHLIKVKANLSDYQDLNKRYIKNTDLVLFEDGEVKFDIVPRHFFRKRMEELFALAFEESGNLLFNCPVEEIAPCLEAEESEIIEGINQELGTSVKSMDEARDILERERYRRLDRLIDSRFDDKSLVRLLELFEKRNDDEITAYVTDNADIPTIFEYVLGIIWYKVSERKGRILDYMKLSLEADLLPKTHAAGGEADIVYEYPAREGVYPAHTLLLEATLANDSSQRNMEMEPVSRHLGNCLLKTGNPFSYCIFTSSRLNINVMADFRCRKYMQYFDTSDTSRFVEGMKIIPVGTGELKKIILSKRTYKELYPVFEAAYRSEKKLPEWYEEEIAARIS</sequence>
<gene>
    <name evidence="1" type="ORF">IAA07_00705</name>
</gene>
<accession>A0A9D2HGU4</accession>
<dbReference type="Gene3D" id="3.40.91.50">
    <property type="match status" value="1"/>
</dbReference>
<dbReference type="EMBL" id="DWZA01000004">
    <property type="protein sequence ID" value="HJA70083.1"/>
    <property type="molecule type" value="Genomic_DNA"/>
</dbReference>
<dbReference type="GO" id="GO:0004519">
    <property type="term" value="F:endonuclease activity"/>
    <property type="evidence" value="ECO:0007669"/>
    <property type="project" value="UniProtKB-KW"/>
</dbReference>
<dbReference type="Proteomes" id="UP000823900">
    <property type="component" value="Unassembled WGS sequence"/>
</dbReference>
<dbReference type="GO" id="GO:0016787">
    <property type="term" value="F:hydrolase activity"/>
    <property type="evidence" value="ECO:0007669"/>
    <property type="project" value="UniProtKB-KW"/>
</dbReference>
<proteinExistence type="predicted"/>
<protein>
    <submittedName>
        <fullName evidence="1">AlwI family type II restriction endonuclease</fullName>
        <ecNumber evidence="1">3.1.21.-</ecNumber>
    </submittedName>
</protein>
<evidence type="ECO:0000313" key="2">
    <source>
        <dbReference type="Proteomes" id="UP000823900"/>
    </source>
</evidence>
<evidence type="ECO:0000313" key="1">
    <source>
        <dbReference type="EMBL" id="HJA70083.1"/>
    </source>
</evidence>
<dbReference type="Pfam" id="PF09491">
    <property type="entry name" value="RE_AlwI"/>
    <property type="match status" value="1"/>
</dbReference>